<feature type="compositionally biased region" description="Basic residues" evidence="1">
    <location>
        <begin position="265"/>
        <end position="274"/>
    </location>
</feature>
<comment type="caution">
    <text evidence="3">The sequence shown here is derived from an EMBL/GenBank/DDBJ whole genome shotgun (WGS) entry which is preliminary data.</text>
</comment>
<dbReference type="EMBL" id="VFLP01000046">
    <property type="protein sequence ID" value="TRX91359.1"/>
    <property type="molecule type" value="Genomic_DNA"/>
</dbReference>
<dbReference type="GO" id="GO:0001156">
    <property type="term" value="F:TFIIIC-class transcription factor complex binding"/>
    <property type="evidence" value="ECO:0007669"/>
    <property type="project" value="TreeGrafter"/>
</dbReference>
<dbReference type="Gene3D" id="1.10.10.60">
    <property type="entry name" value="Homeodomain-like"/>
    <property type="match status" value="1"/>
</dbReference>
<name>A0A553HTS3_9PEZI</name>
<feature type="compositionally biased region" description="Low complexity" evidence="1">
    <location>
        <begin position="594"/>
        <end position="616"/>
    </location>
</feature>
<dbReference type="Pfam" id="PF15963">
    <property type="entry name" value="Myb_DNA-bind_7"/>
    <property type="match status" value="1"/>
</dbReference>
<dbReference type="InterPro" id="IPR009057">
    <property type="entry name" value="Homeodomain-like_sf"/>
</dbReference>
<dbReference type="SUPFAM" id="SSF46689">
    <property type="entry name" value="Homeodomain-like"/>
    <property type="match status" value="1"/>
</dbReference>
<evidence type="ECO:0000313" key="3">
    <source>
        <dbReference type="EMBL" id="TRX91359.1"/>
    </source>
</evidence>
<feature type="compositionally biased region" description="Basic and acidic residues" evidence="1">
    <location>
        <begin position="158"/>
        <end position="167"/>
    </location>
</feature>
<dbReference type="SMART" id="SM00717">
    <property type="entry name" value="SANT"/>
    <property type="match status" value="1"/>
</dbReference>
<feature type="compositionally biased region" description="Low complexity" evidence="1">
    <location>
        <begin position="84"/>
        <end position="101"/>
    </location>
</feature>
<dbReference type="AlphaFoldDB" id="A0A553HTS3"/>
<dbReference type="CDD" id="cd00167">
    <property type="entry name" value="SANT"/>
    <property type="match status" value="1"/>
</dbReference>
<feature type="compositionally biased region" description="Basic residues" evidence="1">
    <location>
        <begin position="240"/>
        <end position="251"/>
    </location>
</feature>
<accession>A0A553HTS3</accession>
<evidence type="ECO:0000313" key="4">
    <source>
        <dbReference type="Proteomes" id="UP000319160"/>
    </source>
</evidence>
<feature type="region of interest" description="Disordered" evidence="1">
    <location>
        <begin position="585"/>
        <end position="651"/>
    </location>
</feature>
<feature type="compositionally biased region" description="Pro residues" evidence="1">
    <location>
        <begin position="119"/>
        <end position="129"/>
    </location>
</feature>
<gene>
    <name evidence="3" type="ORF">FHL15_007781</name>
</gene>
<feature type="compositionally biased region" description="Low complexity" evidence="1">
    <location>
        <begin position="178"/>
        <end position="201"/>
    </location>
</feature>
<feature type="domain" description="Myb-like" evidence="2">
    <location>
        <begin position="452"/>
        <end position="500"/>
    </location>
</feature>
<dbReference type="InterPro" id="IPR039467">
    <property type="entry name" value="TFIIIB_B''_Myb"/>
</dbReference>
<proteinExistence type="predicted"/>
<feature type="compositionally biased region" description="Polar residues" evidence="1">
    <location>
        <begin position="219"/>
        <end position="236"/>
    </location>
</feature>
<dbReference type="GO" id="GO:0070898">
    <property type="term" value="P:RNA polymerase III preinitiation complex assembly"/>
    <property type="evidence" value="ECO:0007669"/>
    <property type="project" value="TreeGrafter"/>
</dbReference>
<sequence length="651" mass="69658">MSSMLKKTGGLSFKPKAGRRPGTGAASSKPPASTTSTSSAPTTRAPTTEPPSPASTPAASTPSTSAVVDSIETTTQLGNDEPVATELLPTPAALPTPSASEPHTEIPAVQPHPTSHLPASPPPPPPPTFLPVAQIPTPQPSNEVVCEPASHPETPRSTTDRPRHDDVQSTSSSETENSPASTTDTSSQPSATTPAEAPESSAPEREATPGPPAAPSSLPRVSTTAATSLPSESTAPQHPAPKKQANRRRKSTATDSGAGSEVSAPKKKRQRTKSSTRTTAEAGEGAGTEASSKPLRRRKRAPTPENAEELTVDHSTMTVGELTKDLGIGKRFRHAEEIEQRAREARAKYRLKKLEREKRKLGLLPPEDDAQLDASNENGESRGAAIAQLGASMDSGAGQGVGYDVVDGQIVVHAASLIVNRHNQDMSNLEEIEENDFTNLVNSSSFAKRVQAPGNWTDEETEKFYRLLGMFGTDFETISRLFPGKNRRAIKLKFNKEVSQPPLPHPFLSTLQFPLTLLVQERLRPNRVNAAMMVRGQKKVNIDLEEYKASQRQWQAKDKILAEHAQLAQEHEREVARLREERRAAGLIDDEDQGAAAAKQTTTTTATDGANAGANGEFEVIEEDADALGQQQQQQGADVHMDAQPVEGIQT</sequence>
<feature type="compositionally biased region" description="Low complexity" evidence="1">
    <location>
        <begin position="275"/>
        <end position="290"/>
    </location>
</feature>
<dbReference type="Proteomes" id="UP000319160">
    <property type="component" value="Unassembled WGS sequence"/>
</dbReference>
<feature type="region of interest" description="Disordered" evidence="1">
    <location>
        <begin position="1"/>
        <end position="318"/>
    </location>
</feature>
<dbReference type="PANTHER" id="PTHR22929:SF0">
    <property type="entry name" value="TRANSCRIPTION FACTOR TFIIIB COMPONENT B'' HOMOLOG"/>
    <property type="match status" value="1"/>
</dbReference>
<dbReference type="OrthoDB" id="272624at2759"/>
<dbReference type="InterPro" id="IPR001005">
    <property type="entry name" value="SANT/Myb"/>
</dbReference>
<evidence type="ECO:0000256" key="1">
    <source>
        <dbReference type="SAM" id="MobiDB-lite"/>
    </source>
</evidence>
<dbReference type="STRING" id="2512241.A0A553HTS3"/>
<feature type="compositionally biased region" description="Polar residues" evidence="1">
    <location>
        <begin position="168"/>
        <end position="177"/>
    </location>
</feature>
<keyword evidence="4" id="KW-1185">Reference proteome</keyword>
<dbReference type="GO" id="GO:0000126">
    <property type="term" value="C:transcription factor TFIIIB complex"/>
    <property type="evidence" value="ECO:0007669"/>
    <property type="project" value="TreeGrafter"/>
</dbReference>
<dbReference type="PANTHER" id="PTHR22929">
    <property type="entry name" value="RNA POLYMERASE III TRANSCRIPTION INITIATION FACTOR B"/>
    <property type="match status" value="1"/>
</dbReference>
<feature type="compositionally biased region" description="Low complexity" evidence="1">
    <location>
        <begin position="23"/>
        <end position="47"/>
    </location>
</feature>
<evidence type="ECO:0000259" key="2">
    <source>
        <dbReference type="SMART" id="SM00717"/>
    </source>
</evidence>
<reference evidence="4" key="1">
    <citation type="submission" date="2019-06" db="EMBL/GenBank/DDBJ databases">
        <title>Draft genome sequence of the griseofulvin-producing fungus Xylaria cubensis strain G536.</title>
        <authorList>
            <person name="Mead M.E."/>
            <person name="Raja H.A."/>
            <person name="Steenwyk J.L."/>
            <person name="Knowles S.L."/>
            <person name="Oberlies N.H."/>
            <person name="Rokas A."/>
        </authorList>
    </citation>
    <scope>NUCLEOTIDE SEQUENCE [LARGE SCALE GENOMIC DNA]</scope>
    <source>
        <strain evidence="4">G536</strain>
    </source>
</reference>
<protein>
    <recommendedName>
        <fullName evidence="2">Myb-like domain-containing protein</fullName>
    </recommendedName>
</protein>
<feature type="compositionally biased region" description="Low complexity" evidence="1">
    <location>
        <begin position="55"/>
        <end position="66"/>
    </location>
</feature>
<organism evidence="3 4">
    <name type="scientific">Xylaria flabelliformis</name>
    <dbReference type="NCBI Taxonomy" id="2512241"/>
    <lineage>
        <taxon>Eukaryota</taxon>
        <taxon>Fungi</taxon>
        <taxon>Dikarya</taxon>
        <taxon>Ascomycota</taxon>
        <taxon>Pezizomycotina</taxon>
        <taxon>Sordariomycetes</taxon>
        <taxon>Xylariomycetidae</taxon>
        <taxon>Xylariales</taxon>
        <taxon>Xylariaceae</taxon>
        <taxon>Xylaria</taxon>
    </lineage>
</organism>